<accession>A0A6V8LCC9</accession>
<feature type="compositionally biased region" description="Basic and acidic residues" evidence="1">
    <location>
        <begin position="265"/>
        <end position="284"/>
    </location>
</feature>
<keyword evidence="4" id="KW-1185">Reference proteome</keyword>
<gene>
    <name evidence="3" type="ORF">Prum_058910</name>
</gene>
<feature type="region of interest" description="Disordered" evidence="1">
    <location>
        <begin position="259"/>
        <end position="284"/>
    </location>
</feature>
<evidence type="ECO:0000256" key="1">
    <source>
        <dbReference type="SAM" id="MobiDB-lite"/>
    </source>
</evidence>
<dbReference type="PANTHER" id="PTHR38113:SF2">
    <property type="entry name" value="DUF2293 DOMAIN-CONTAINING PROTEIN"/>
    <property type="match status" value="1"/>
</dbReference>
<feature type="domain" description="DUF2293" evidence="2">
    <location>
        <begin position="294"/>
        <end position="379"/>
    </location>
</feature>
<organism evidence="3 4">
    <name type="scientific">Phytohabitans rumicis</name>
    <dbReference type="NCBI Taxonomy" id="1076125"/>
    <lineage>
        <taxon>Bacteria</taxon>
        <taxon>Bacillati</taxon>
        <taxon>Actinomycetota</taxon>
        <taxon>Actinomycetes</taxon>
        <taxon>Micromonosporales</taxon>
        <taxon>Micromonosporaceae</taxon>
    </lineage>
</organism>
<dbReference type="Pfam" id="PF10056">
    <property type="entry name" value="DUF2293"/>
    <property type="match status" value="1"/>
</dbReference>
<evidence type="ECO:0000313" key="4">
    <source>
        <dbReference type="Proteomes" id="UP000482960"/>
    </source>
</evidence>
<sequence length="381" mass="42545">MGVMADENLAGEPTGRVADRLSAAPGSLPPMQPASKLERRVVTAAEQALVRQRYVSPLDVLTGMGWVPPGLVVDWRQGRAPHLEAIAAVSADRLTDALEVFHRWVASRDLRSSEVEYLAATRDRRPLRFTAAGDPVLELTYRTHWMPADLPQRQREQLTARQSKPPDLVVVQPLKAFTCVGCGRTDADMLMMEDAGPACLTCADLDHLVFLPAGDAALTRRARQASRLAAVVVRFSRSRKRHERQGLLVEDAAVEQAEQQCLSDEEARARRRERDRQRREAADERFQQELAEQIGRLFPGCPPQRAAAISRHTGTRSSGRVGRSAAGRALDPDAVTRAVIASVRHEDTAYDDLLMAGVPREQARERIRNDIDRVLDRWRRR</sequence>
<comment type="caution">
    <text evidence="3">The sequence shown here is derived from an EMBL/GenBank/DDBJ whole genome shotgun (WGS) entry which is preliminary data.</text>
</comment>
<dbReference type="EMBL" id="BLPG01000001">
    <property type="protein sequence ID" value="GFJ92249.1"/>
    <property type="molecule type" value="Genomic_DNA"/>
</dbReference>
<name>A0A6V8LCC9_9ACTN</name>
<protein>
    <recommendedName>
        <fullName evidence="2">DUF2293 domain-containing protein</fullName>
    </recommendedName>
</protein>
<evidence type="ECO:0000313" key="3">
    <source>
        <dbReference type="EMBL" id="GFJ92249.1"/>
    </source>
</evidence>
<dbReference type="PANTHER" id="PTHR38113">
    <property type="match status" value="1"/>
</dbReference>
<reference evidence="3 4" key="1">
    <citation type="submission" date="2020-03" db="EMBL/GenBank/DDBJ databases">
        <title>Whole genome shotgun sequence of Phytohabitans rumicis NBRC 108638.</title>
        <authorList>
            <person name="Komaki H."/>
            <person name="Tamura T."/>
        </authorList>
    </citation>
    <scope>NUCLEOTIDE SEQUENCE [LARGE SCALE GENOMIC DNA]</scope>
    <source>
        <strain evidence="3 4">NBRC 108638</strain>
    </source>
</reference>
<dbReference type="AlphaFoldDB" id="A0A6V8LCC9"/>
<dbReference type="Proteomes" id="UP000482960">
    <property type="component" value="Unassembled WGS sequence"/>
</dbReference>
<proteinExistence type="predicted"/>
<evidence type="ECO:0000259" key="2">
    <source>
        <dbReference type="Pfam" id="PF10056"/>
    </source>
</evidence>
<reference evidence="3 4" key="2">
    <citation type="submission" date="2020-03" db="EMBL/GenBank/DDBJ databases">
        <authorList>
            <person name="Ichikawa N."/>
            <person name="Kimura A."/>
            <person name="Kitahashi Y."/>
            <person name="Uohara A."/>
        </authorList>
    </citation>
    <scope>NUCLEOTIDE SEQUENCE [LARGE SCALE GENOMIC DNA]</scope>
    <source>
        <strain evidence="3 4">NBRC 108638</strain>
    </source>
</reference>
<dbReference type="InterPro" id="IPR018744">
    <property type="entry name" value="DUF2293"/>
</dbReference>